<evidence type="ECO:0000256" key="2">
    <source>
        <dbReference type="ARBA" id="ARBA00023125"/>
    </source>
</evidence>
<gene>
    <name evidence="5" type="ORF">P4B07_08735</name>
</gene>
<organism evidence="5 6">
    <name type="scientific">Ensifer adhaerens</name>
    <name type="common">Sinorhizobium morelense</name>
    <dbReference type="NCBI Taxonomy" id="106592"/>
    <lineage>
        <taxon>Bacteria</taxon>
        <taxon>Pseudomonadati</taxon>
        <taxon>Pseudomonadota</taxon>
        <taxon>Alphaproteobacteria</taxon>
        <taxon>Hyphomicrobiales</taxon>
        <taxon>Rhizobiaceae</taxon>
        <taxon>Sinorhizobium/Ensifer group</taxon>
        <taxon>Ensifer</taxon>
    </lineage>
</organism>
<dbReference type="GeneID" id="42983307"/>
<dbReference type="Gene3D" id="1.10.10.60">
    <property type="entry name" value="Homeodomain-like"/>
    <property type="match status" value="1"/>
</dbReference>
<dbReference type="Pfam" id="PF12833">
    <property type="entry name" value="HTH_18"/>
    <property type="match status" value="1"/>
</dbReference>
<evidence type="ECO:0000256" key="3">
    <source>
        <dbReference type="ARBA" id="ARBA00023163"/>
    </source>
</evidence>
<dbReference type="SMART" id="SM00342">
    <property type="entry name" value="HTH_ARAC"/>
    <property type="match status" value="1"/>
</dbReference>
<dbReference type="EMBL" id="CP121308">
    <property type="protein sequence ID" value="WFP92426.1"/>
    <property type="molecule type" value="Genomic_DNA"/>
</dbReference>
<dbReference type="PROSITE" id="PS01124">
    <property type="entry name" value="HTH_ARAC_FAMILY_2"/>
    <property type="match status" value="1"/>
</dbReference>
<dbReference type="PANTHER" id="PTHR46796">
    <property type="entry name" value="HTH-TYPE TRANSCRIPTIONAL ACTIVATOR RHAS-RELATED"/>
    <property type="match status" value="1"/>
</dbReference>
<keyword evidence="3" id="KW-0804">Transcription</keyword>
<evidence type="ECO:0000313" key="6">
    <source>
        <dbReference type="Proteomes" id="UP001214094"/>
    </source>
</evidence>
<evidence type="ECO:0000259" key="4">
    <source>
        <dbReference type="PROSITE" id="PS01124"/>
    </source>
</evidence>
<dbReference type="InterPro" id="IPR018060">
    <property type="entry name" value="HTH_AraC"/>
</dbReference>
<dbReference type="RefSeq" id="WP_234798743.1">
    <property type="nucleotide sequence ID" value="NZ_CP015880.1"/>
</dbReference>
<keyword evidence="2" id="KW-0238">DNA-binding</keyword>
<keyword evidence="6" id="KW-1185">Reference proteome</keyword>
<evidence type="ECO:0000313" key="5">
    <source>
        <dbReference type="EMBL" id="WFP92426.1"/>
    </source>
</evidence>
<dbReference type="InterPro" id="IPR046532">
    <property type="entry name" value="DUF6597"/>
</dbReference>
<sequence length="277" mass="29825">MDGAHGPLRQTEPAPAEPTLAKRRGIYREYAAPGALVGHVECLWRHQLPEGTAAPIAVVPDGCVDILWSRHGLAVAGPDRVAAFPVFAPGTDIIGLRFRPGIAASFLHTSLSQIIGAVVPLDAFWGPAARKLETRIEDAPDAVHRAEMLTEAVLERLPAVSPPSGDIAATLAHLRQSHGSSDNNPIRALATITGTSERTLRRRCHEHFGYGAKTLDRILRLQRFLGACQRDPSATLGLLALDAGYADQAHLSREARQLTSLSPAEIRRQLVGDRRAA</sequence>
<feature type="domain" description="HTH araC/xylS-type" evidence="4">
    <location>
        <begin position="169"/>
        <end position="269"/>
    </location>
</feature>
<dbReference type="Pfam" id="PF20240">
    <property type="entry name" value="DUF6597"/>
    <property type="match status" value="1"/>
</dbReference>
<protein>
    <submittedName>
        <fullName evidence="5">Helix-turn-helix domain-containing protein</fullName>
    </submittedName>
</protein>
<evidence type="ECO:0000256" key="1">
    <source>
        <dbReference type="ARBA" id="ARBA00023015"/>
    </source>
</evidence>
<proteinExistence type="predicted"/>
<dbReference type="Proteomes" id="UP001214094">
    <property type="component" value="Chromosome"/>
</dbReference>
<keyword evidence="1" id="KW-0805">Transcription regulation</keyword>
<dbReference type="PANTHER" id="PTHR46796:SF15">
    <property type="entry name" value="BLL1074 PROTEIN"/>
    <property type="match status" value="1"/>
</dbReference>
<accession>A0ABY8HKY7</accession>
<reference evidence="5 6" key="1">
    <citation type="submission" date="2023-03" db="EMBL/GenBank/DDBJ databases">
        <title>Comparative genome and transcriptome analysis combination mining strategies for increasing vitamin B12 production of Ensifer adhaerens strain.</title>
        <authorList>
            <person name="Yongheng L."/>
        </authorList>
    </citation>
    <scope>NUCLEOTIDE SEQUENCE [LARGE SCALE GENOMIC DNA]</scope>
    <source>
        <strain evidence="5 6">Casida A-T305</strain>
    </source>
</reference>
<name>A0ABY8HKY7_ENSAD</name>
<dbReference type="InterPro" id="IPR050204">
    <property type="entry name" value="AraC_XylS_family_regulators"/>
</dbReference>